<evidence type="ECO:0000313" key="8">
    <source>
        <dbReference type="EMBL" id="GMH56865.1"/>
    </source>
</evidence>
<comment type="caution">
    <text evidence="8">The sequence shown here is derived from an EMBL/GenBank/DDBJ whole genome shotgun (WGS) entry which is preliminary data.</text>
</comment>
<evidence type="ECO:0000256" key="5">
    <source>
        <dbReference type="ARBA" id="ARBA00023242"/>
    </source>
</evidence>
<evidence type="ECO:0000256" key="6">
    <source>
        <dbReference type="SAM" id="MobiDB-lite"/>
    </source>
</evidence>
<dbReference type="Gene3D" id="3.30.160.60">
    <property type="entry name" value="Classic Zinc Finger"/>
    <property type="match status" value="1"/>
</dbReference>
<dbReference type="PROSITE" id="PS50171">
    <property type="entry name" value="ZF_MATRIN"/>
    <property type="match status" value="1"/>
</dbReference>
<dbReference type="PANTHER" id="PTHR45986">
    <property type="entry name" value="ZINC FINGER MATRIN-TYPE PROTEIN 2"/>
    <property type="match status" value="1"/>
</dbReference>
<feature type="domain" description="Matrin-type" evidence="7">
    <location>
        <begin position="118"/>
        <end position="148"/>
    </location>
</feature>
<evidence type="ECO:0000256" key="2">
    <source>
        <dbReference type="ARBA" id="ARBA00022723"/>
    </source>
</evidence>
<dbReference type="GO" id="GO:0000398">
    <property type="term" value="P:mRNA splicing, via spliceosome"/>
    <property type="evidence" value="ECO:0007669"/>
    <property type="project" value="InterPro"/>
</dbReference>
<proteinExistence type="predicted"/>
<dbReference type="InterPro" id="IPR000690">
    <property type="entry name" value="Matrin/U1-C_Znf_C2H2"/>
</dbReference>
<dbReference type="GO" id="GO:0046540">
    <property type="term" value="C:U4/U6 x U5 tri-snRNP complex"/>
    <property type="evidence" value="ECO:0007669"/>
    <property type="project" value="TreeGrafter"/>
</dbReference>
<dbReference type="GO" id="GO:0008270">
    <property type="term" value="F:zinc ion binding"/>
    <property type="evidence" value="ECO:0007669"/>
    <property type="project" value="UniProtKB-KW"/>
</dbReference>
<evidence type="ECO:0000256" key="3">
    <source>
        <dbReference type="ARBA" id="ARBA00022771"/>
    </source>
</evidence>
<keyword evidence="5" id="KW-0539">Nucleus</keyword>
<dbReference type="GO" id="GO:0005681">
    <property type="term" value="C:spliceosomal complex"/>
    <property type="evidence" value="ECO:0007669"/>
    <property type="project" value="InterPro"/>
</dbReference>
<dbReference type="SUPFAM" id="SSF57667">
    <property type="entry name" value="beta-beta-alpha zinc fingers"/>
    <property type="match status" value="1"/>
</dbReference>
<organism evidence="8 9">
    <name type="scientific">Triparma laevis f. longispina</name>
    <dbReference type="NCBI Taxonomy" id="1714387"/>
    <lineage>
        <taxon>Eukaryota</taxon>
        <taxon>Sar</taxon>
        <taxon>Stramenopiles</taxon>
        <taxon>Ochrophyta</taxon>
        <taxon>Bolidophyceae</taxon>
        <taxon>Parmales</taxon>
        <taxon>Triparmaceae</taxon>
        <taxon>Triparma</taxon>
    </lineage>
</organism>
<dbReference type="InterPro" id="IPR013087">
    <property type="entry name" value="Znf_C2H2_type"/>
</dbReference>
<dbReference type="EMBL" id="BRXW01000458">
    <property type="protein sequence ID" value="GMH56865.1"/>
    <property type="molecule type" value="Genomic_DNA"/>
</dbReference>
<dbReference type="InterPro" id="IPR040107">
    <property type="entry name" value="Snu23"/>
</dbReference>
<dbReference type="Proteomes" id="UP001165122">
    <property type="component" value="Unassembled WGS sequence"/>
</dbReference>
<dbReference type="GO" id="GO:0003676">
    <property type="term" value="F:nucleic acid binding"/>
    <property type="evidence" value="ECO:0007669"/>
    <property type="project" value="InterPro"/>
</dbReference>
<evidence type="ECO:0000256" key="1">
    <source>
        <dbReference type="ARBA" id="ARBA00004123"/>
    </source>
</evidence>
<evidence type="ECO:0000313" key="9">
    <source>
        <dbReference type="Proteomes" id="UP001165122"/>
    </source>
</evidence>
<dbReference type="AlphaFoldDB" id="A0A9W6ZUA5"/>
<dbReference type="OrthoDB" id="30343at2759"/>
<dbReference type="FunFam" id="3.30.160.60:FF:002461">
    <property type="entry name" value="Zinc finger matrin-type protein 2"/>
    <property type="match status" value="1"/>
</dbReference>
<sequence length="250" mass="28604">MASNTSYAKNVNVERRTWDKEKYAEKAAARAATEVDVDDPAYEKEQRLKKLKEENAAGDPQYFKLASEDEKKVAGSERAYLKARTGKVDGIDSLIGTTCAVVEPVSASAAVSKNGVGWHCKVCDCYLKDSMTYLDHINGKKHQRNLGYSMRVEKNTTEEVDNHLEELRKLKKKGKKRKQTEEEIPEELPPPATNDDSDDEETKRKKKKEEKWRKKMEEKERKKKEAEEEEEEDDPMAEMKKMMGFGSFGA</sequence>
<gene>
    <name evidence="8" type="ORF">TrLO_g11287</name>
</gene>
<dbReference type="InterPro" id="IPR036236">
    <property type="entry name" value="Znf_C2H2_sf"/>
</dbReference>
<evidence type="ECO:0000259" key="7">
    <source>
        <dbReference type="PROSITE" id="PS50171"/>
    </source>
</evidence>
<keyword evidence="3" id="KW-0863">Zinc-finger</keyword>
<keyword evidence="9" id="KW-1185">Reference proteome</keyword>
<accession>A0A9W6ZUA5</accession>
<dbReference type="PANTHER" id="PTHR45986:SF1">
    <property type="entry name" value="ZINC FINGER MATRIN-TYPE PROTEIN 2"/>
    <property type="match status" value="1"/>
</dbReference>
<dbReference type="SMART" id="SM00451">
    <property type="entry name" value="ZnF_U1"/>
    <property type="match status" value="1"/>
</dbReference>
<dbReference type="InterPro" id="IPR003604">
    <property type="entry name" value="Matrin/U1-like-C_Znf_C2H2"/>
</dbReference>
<comment type="subcellular location">
    <subcellularLocation>
        <location evidence="1">Nucleus</location>
    </subcellularLocation>
</comment>
<reference evidence="9" key="1">
    <citation type="journal article" date="2023" name="Commun. Biol.">
        <title>Genome analysis of Parmales, the sister group of diatoms, reveals the evolutionary specialization of diatoms from phago-mixotrophs to photoautotrophs.</title>
        <authorList>
            <person name="Ban H."/>
            <person name="Sato S."/>
            <person name="Yoshikawa S."/>
            <person name="Yamada K."/>
            <person name="Nakamura Y."/>
            <person name="Ichinomiya M."/>
            <person name="Sato N."/>
            <person name="Blanc-Mathieu R."/>
            <person name="Endo H."/>
            <person name="Kuwata A."/>
            <person name="Ogata H."/>
        </authorList>
    </citation>
    <scope>NUCLEOTIDE SEQUENCE [LARGE SCALE GENOMIC DNA]</scope>
    <source>
        <strain evidence="9">NIES 3700</strain>
    </source>
</reference>
<protein>
    <recommendedName>
        <fullName evidence="7">Matrin-type domain-containing protein</fullName>
    </recommendedName>
</protein>
<evidence type="ECO:0000256" key="4">
    <source>
        <dbReference type="ARBA" id="ARBA00022833"/>
    </source>
</evidence>
<feature type="compositionally biased region" description="Basic and acidic residues" evidence="6">
    <location>
        <begin position="209"/>
        <end position="226"/>
    </location>
</feature>
<feature type="compositionally biased region" description="Acidic residues" evidence="6">
    <location>
        <begin position="227"/>
        <end position="236"/>
    </location>
</feature>
<keyword evidence="2" id="KW-0479">Metal-binding</keyword>
<dbReference type="Pfam" id="PF12874">
    <property type="entry name" value="zf-met"/>
    <property type="match status" value="1"/>
</dbReference>
<feature type="region of interest" description="Disordered" evidence="6">
    <location>
        <begin position="171"/>
        <end position="250"/>
    </location>
</feature>
<name>A0A9W6ZUA5_9STRA</name>
<keyword evidence="4" id="KW-0862">Zinc</keyword>